<keyword evidence="2" id="KW-1185">Reference proteome</keyword>
<reference evidence="1 2" key="1">
    <citation type="journal article" date="2019" name="Emerg. Microbes Infect.">
        <title>Comprehensive subspecies identification of 175 nontuberculous mycobacteria species based on 7547 genomic profiles.</title>
        <authorList>
            <person name="Matsumoto Y."/>
            <person name="Kinjo T."/>
            <person name="Motooka D."/>
            <person name="Nabeya D."/>
            <person name="Jung N."/>
            <person name="Uechi K."/>
            <person name="Horii T."/>
            <person name="Iida T."/>
            <person name="Fujita J."/>
            <person name="Nakamura S."/>
        </authorList>
    </citation>
    <scope>NUCLEOTIDE SEQUENCE [LARGE SCALE GENOMIC DNA]</scope>
    <source>
        <strain evidence="1 2">JCM 6399</strain>
    </source>
</reference>
<dbReference type="RefSeq" id="WP_163726621.1">
    <property type="nucleotide sequence ID" value="NZ_AP022601.1"/>
</dbReference>
<name>A0A9W4FDT2_9MYCO</name>
<evidence type="ECO:0008006" key="3">
    <source>
        <dbReference type="Google" id="ProtNLM"/>
    </source>
</evidence>
<evidence type="ECO:0000313" key="1">
    <source>
        <dbReference type="EMBL" id="BBY91224.1"/>
    </source>
</evidence>
<gene>
    <name evidence="1" type="ORF">MGALJ_08930</name>
</gene>
<sequence>MAKLDPFRSQQARAQLFDEYDAVMRNWPVPVRAWRCPLDFVAPTALTDDELRGIGAPTTVLLGDREVIHATDRMPRSRVPRR</sequence>
<dbReference type="KEGG" id="mgau:MGALJ_08930"/>
<evidence type="ECO:0000313" key="2">
    <source>
        <dbReference type="Proteomes" id="UP000465785"/>
    </source>
</evidence>
<accession>A0A9W4FDT2</accession>
<dbReference type="EMBL" id="AP022601">
    <property type="protein sequence ID" value="BBY91224.1"/>
    <property type="molecule type" value="Genomic_DNA"/>
</dbReference>
<proteinExistence type="predicted"/>
<dbReference type="AlphaFoldDB" id="A0A9W4FDT2"/>
<protein>
    <recommendedName>
        <fullName evidence="3">Alpha/beta hydrolase</fullName>
    </recommendedName>
</protein>
<dbReference type="Proteomes" id="UP000465785">
    <property type="component" value="Chromosome"/>
</dbReference>
<organism evidence="1 2">
    <name type="scientific">Mycobacterium gallinarum</name>
    <dbReference type="NCBI Taxonomy" id="39689"/>
    <lineage>
        <taxon>Bacteria</taxon>
        <taxon>Bacillati</taxon>
        <taxon>Actinomycetota</taxon>
        <taxon>Actinomycetes</taxon>
        <taxon>Mycobacteriales</taxon>
        <taxon>Mycobacteriaceae</taxon>
        <taxon>Mycobacterium</taxon>
    </lineage>
</organism>